<dbReference type="AlphaFoldDB" id="A0A843WPW2"/>
<dbReference type="SUPFAM" id="SSF53098">
    <property type="entry name" value="Ribonuclease H-like"/>
    <property type="match status" value="1"/>
</dbReference>
<dbReference type="InterPro" id="IPR012337">
    <property type="entry name" value="RNaseH-like_sf"/>
</dbReference>
<name>A0A843WPW2_COLES</name>
<dbReference type="InterPro" id="IPR044730">
    <property type="entry name" value="RNase_H-like_dom_plant"/>
</dbReference>
<dbReference type="GO" id="GO:0004523">
    <property type="term" value="F:RNA-DNA hybrid ribonuclease activity"/>
    <property type="evidence" value="ECO:0007669"/>
    <property type="project" value="InterPro"/>
</dbReference>
<evidence type="ECO:0000259" key="2">
    <source>
        <dbReference type="Pfam" id="PF13966"/>
    </source>
</evidence>
<dbReference type="InterPro" id="IPR036397">
    <property type="entry name" value="RNaseH_sf"/>
</dbReference>
<reference evidence="3" key="1">
    <citation type="submission" date="2017-07" db="EMBL/GenBank/DDBJ databases">
        <title>Taro Niue Genome Assembly and Annotation.</title>
        <authorList>
            <person name="Atibalentja N."/>
            <person name="Keating K."/>
            <person name="Fields C.J."/>
        </authorList>
    </citation>
    <scope>NUCLEOTIDE SEQUENCE</scope>
    <source>
        <strain evidence="3">Niue_2</strain>
        <tissue evidence="3">Leaf</tissue>
    </source>
</reference>
<dbReference type="EMBL" id="NMUH01005403">
    <property type="protein sequence ID" value="MQM12672.1"/>
    <property type="molecule type" value="Genomic_DNA"/>
</dbReference>
<proteinExistence type="predicted"/>
<feature type="domain" description="RNase H type-1" evidence="1">
    <location>
        <begin position="545"/>
        <end position="664"/>
    </location>
</feature>
<dbReference type="InterPro" id="IPR053151">
    <property type="entry name" value="RNase_H-like"/>
</dbReference>
<evidence type="ECO:0000313" key="3">
    <source>
        <dbReference type="EMBL" id="MQM12672.1"/>
    </source>
</evidence>
<dbReference type="Proteomes" id="UP000652761">
    <property type="component" value="Unassembled WGS sequence"/>
</dbReference>
<dbReference type="Gene3D" id="3.60.10.10">
    <property type="entry name" value="Endonuclease/exonuclease/phosphatase"/>
    <property type="match status" value="1"/>
</dbReference>
<protein>
    <recommendedName>
        <fullName evidence="5">RNase H type-1 domain-containing protein</fullName>
    </recommendedName>
</protein>
<organism evidence="3 4">
    <name type="scientific">Colocasia esculenta</name>
    <name type="common">Wild taro</name>
    <name type="synonym">Arum esculentum</name>
    <dbReference type="NCBI Taxonomy" id="4460"/>
    <lineage>
        <taxon>Eukaryota</taxon>
        <taxon>Viridiplantae</taxon>
        <taxon>Streptophyta</taxon>
        <taxon>Embryophyta</taxon>
        <taxon>Tracheophyta</taxon>
        <taxon>Spermatophyta</taxon>
        <taxon>Magnoliopsida</taxon>
        <taxon>Liliopsida</taxon>
        <taxon>Araceae</taxon>
        <taxon>Aroideae</taxon>
        <taxon>Colocasieae</taxon>
        <taxon>Colocasia</taxon>
    </lineage>
</organism>
<dbReference type="GO" id="GO:0003676">
    <property type="term" value="F:nucleic acid binding"/>
    <property type="evidence" value="ECO:0007669"/>
    <property type="project" value="InterPro"/>
</dbReference>
<evidence type="ECO:0000259" key="1">
    <source>
        <dbReference type="Pfam" id="PF13456"/>
    </source>
</evidence>
<gene>
    <name evidence="3" type="ORF">Taro_045592</name>
</gene>
<evidence type="ECO:0008006" key="5">
    <source>
        <dbReference type="Google" id="ProtNLM"/>
    </source>
</evidence>
<evidence type="ECO:0000313" key="4">
    <source>
        <dbReference type="Proteomes" id="UP000652761"/>
    </source>
</evidence>
<dbReference type="OrthoDB" id="1113909at2759"/>
<dbReference type="InterPro" id="IPR036691">
    <property type="entry name" value="Endo/exonu/phosph_ase_sf"/>
</dbReference>
<dbReference type="CDD" id="cd06222">
    <property type="entry name" value="RNase_H_like"/>
    <property type="match status" value="1"/>
</dbReference>
<keyword evidence="4" id="KW-1185">Reference proteome</keyword>
<dbReference type="InterPro" id="IPR002156">
    <property type="entry name" value="RNaseH_domain"/>
</dbReference>
<dbReference type="Pfam" id="PF13456">
    <property type="entry name" value="RVT_3"/>
    <property type="match status" value="1"/>
</dbReference>
<sequence>MASRRTLKRLIKTNKVQLLVISEPKIPLSQAGALCHYLKLHGFAGNDAKVIHDDTPVSLITAVYAACNVTSRRELFQSLLDQGDSLSLPWLVGGDFNCVTSGSEKKGGALAHPTAMLDFNSFISAAGLLDAGLCVKHLPRGPSDHAPLLLNFVPYNSKASRFIFQKMWTTHENFLQCIRDAWTSTNATTPNPFVALQSKLKATKIMLKTWNKNIFGNIEDNVRSAEDLVTAKQLSFDDDPSTANREGLNAANAKLRRALMLRMERPSGILFPVDPLETILTRPYHGPSIAVREVILDDHHPIRSLIAYPSILDDIQLSDHLDRCVWTGSPGGAFTTSSAYRNFSSHGVIRKPMTRLWHHSFYHRASLFCWRLLYRTVLVDSRIVDQGIALPSLSSCCSNHNSEDLNHLFITSELATDLWNWAAPMLEVNLSSQDNITARLWHLVKFCNMSTPHGYVSLYVSMLVIWEIWRCRCSMRFEGKRRTIHSIVHNIRFMISTTLASVTFNHYAPGRCSTDLCSLGFAPLIKNKSFKLVRWIPPESGLVLNVDGASKGNPGHCGGGGCIRDSSGSLILAFSHYYGFGGSLVAEVRALCDGIRLATEYDLPLSQIQSDSASLVASLTSGSSPAWDCMRWWIEAHKYIRSSTVQMVHVYRETNQVADALANLGCKSLSNIVFSSPTSLPRECRGPLTMDRSGLPSLRIV</sequence>
<accession>A0A843WPW2</accession>
<dbReference type="PANTHER" id="PTHR47723">
    <property type="entry name" value="OS05G0353850 PROTEIN"/>
    <property type="match status" value="1"/>
</dbReference>
<dbReference type="InterPro" id="IPR026960">
    <property type="entry name" value="RVT-Znf"/>
</dbReference>
<dbReference type="SUPFAM" id="SSF56219">
    <property type="entry name" value="DNase I-like"/>
    <property type="match status" value="1"/>
</dbReference>
<dbReference type="Gene3D" id="3.30.420.10">
    <property type="entry name" value="Ribonuclease H-like superfamily/Ribonuclease H"/>
    <property type="match status" value="1"/>
</dbReference>
<feature type="domain" description="Reverse transcriptase zinc-binding" evidence="2">
    <location>
        <begin position="334"/>
        <end position="419"/>
    </location>
</feature>
<dbReference type="Pfam" id="PF13966">
    <property type="entry name" value="zf-RVT"/>
    <property type="match status" value="1"/>
</dbReference>
<comment type="caution">
    <text evidence="3">The sequence shown here is derived from an EMBL/GenBank/DDBJ whole genome shotgun (WGS) entry which is preliminary data.</text>
</comment>
<dbReference type="PANTHER" id="PTHR47723:SF19">
    <property type="entry name" value="POLYNUCLEOTIDYL TRANSFERASE, RIBONUCLEASE H-LIKE SUPERFAMILY PROTEIN"/>
    <property type="match status" value="1"/>
</dbReference>